<dbReference type="Gene3D" id="3.30.450.20">
    <property type="entry name" value="PAS domain"/>
    <property type="match status" value="1"/>
</dbReference>
<reference evidence="3" key="1">
    <citation type="submission" date="2019-02" db="EMBL/GenBank/DDBJ databases">
        <authorList>
            <person name="Gruber-Vodicka R. H."/>
            <person name="Seah K. B. B."/>
        </authorList>
    </citation>
    <scope>NUCLEOTIDE SEQUENCE</scope>
    <source>
        <strain evidence="3">BECK_S313</strain>
    </source>
</reference>
<gene>
    <name evidence="3" type="ORF">BECKLPF1236B_GA0070989_10572</name>
</gene>
<sequence>MKRLLIALVISTLAYFPSQVFAAKTATTEECVQKVHEAAALINAVGLEEAIKIIGNPKGPLVWKDSYVFLMDLKGKMLAHPMQPQLTQYENVLLQTDATDKAIFVHFVNVANNTGKGWVSYMWPKPGKSSPSKKITYVYKVDSKKVLVGAGVYIGGMMY</sequence>
<dbReference type="EMBL" id="CAADFK010000057">
    <property type="protein sequence ID" value="VFK14099.1"/>
    <property type="molecule type" value="Genomic_DNA"/>
</dbReference>
<keyword evidence="1" id="KW-0732">Signal</keyword>
<dbReference type="InterPro" id="IPR004010">
    <property type="entry name" value="Double_Cache_2"/>
</dbReference>
<dbReference type="Pfam" id="PF08269">
    <property type="entry name" value="dCache_2"/>
    <property type="match status" value="1"/>
</dbReference>
<feature type="chain" id="PRO_5019276060" evidence="1">
    <location>
        <begin position="23"/>
        <end position="159"/>
    </location>
</feature>
<dbReference type="AlphaFoldDB" id="A0A450WAN8"/>
<accession>A0A450WAN8</accession>
<feature type="domain" description="Double Cache" evidence="2">
    <location>
        <begin position="65"/>
        <end position="154"/>
    </location>
</feature>
<evidence type="ECO:0000259" key="2">
    <source>
        <dbReference type="Pfam" id="PF08269"/>
    </source>
</evidence>
<name>A0A450WAN8_9GAMM</name>
<evidence type="ECO:0000256" key="1">
    <source>
        <dbReference type="SAM" id="SignalP"/>
    </source>
</evidence>
<protein>
    <submittedName>
        <fullName evidence="3">Cache domain</fullName>
    </submittedName>
</protein>
<feature type="signal peptide" evidence="1">
    <location>
        <begin position="1"/>
        <end position="22"/>
    </location>
</feature>
<evidence type="ECO:0000313" key="3">
    <source>
        <dbReference type="EMBL" id="VFK14099.1"/>
    </source>
</evidence>
<organism evidence="3">
    <name type="scientific">Candidatus Kentrum sp. LPFa</name>
    <dbReference type="NCBI Taxonomy" id="2126335"/>
    <lineage>
        <taxon>Bacteria</taxon>
        <taxon>Pseudomonadati</taxon>
        <taxon>Pseudomonadota</taxon>
        <taxon>Gammaproteobacteria</taxon>
        <taxon>Candidatus Kentrum</taxon>
    </lineage>
</organism>
<proteinExistence type="predicted"/>